<dbReference type="InterPro" id="IPR046174">
    <property type="entry name" value="DUF6176"/>
</dbReference>
<sequence>MIFNVVFHQEKNIDVGAVLIQLKMDKKDDVRAWQEILHHRQAEAIQTLVAEGVDVESWFHVELDGLDYLIAYTRADDISKAHEISRNSQFAIDHIHQQFKSTWAKVIPASLLVDLDVKQQ</sequence>
<protein>
    <submittedName>
        <fullName evidence="1">Uncharacterized protein</fullName>
    </submittedName>
</protein>
<dbReference type="Proteomes" id="UP000490535">
    <property type="component" value="Unassembled WGS sequence"/>
</dbReference>
<dbReference type="EMBL" id="WNDP01000067">
    <property type="protein sequence ID" value="KAF1024253.1"/>
    <property type="molecule type" value="Genomic_DNA"/>
</dbReference>
<proteinExistence type="predicted"/>
<comment type="caution">
    <text evidence="1">The sequence shown here is derived from an EMBL/GenBank/DDBJ whole genome shotgun (WGS) entry which is preliminary data.</text>
</comment>
<evidence type="ECO:0000313" key="2">
    <source>
        <dbReference type="Proteomes" id="UP000490535"/>
    </source>
</evidence>
<evidence type="ECO:0000313" key="1">
    <source>
        <dbReference type="EMBL" id="KAF1024253.1"/>
    </source>
</evidence>
<name>A0A833TWX1_ACIBZ</name>
<dbReference type="Pfam" id="PF19673">
    <property type="entry name" value="DUF6176"/>
    <property type="match status" value="1"/>
</dbReference>
<dbReference type="AlphaFoldDB" id="A0A833TWX1"/>
<organism evidence="1 2">
    <name type="scientific">Acinetobacter bereziniae</name>
    <name type="common">Acinetobacter genomosp. 10</name>
    <dbReference type="NCBI Taxonomy" id="106648"/>
    <lineage>
        <taxon>Bacteria</taxon>
        <taxon>Pseudomonadati</taxon>
        <taxon>Pseudomonadota</taxon>
        <taxon>Gammaproteobacteria</taxon>
        <taxon>Moraxellales</taxon>
        <taxon>Moraxellaceae</taxon>
        <taxon>Acinetobacter</taxon>
    </lineage>
</organism>
<gene>
    <name evidence="1" type="ORF">GAK29_02707</name>
</gene>
<accession>A0A833TWX1</accession>
<reference evidence="2" key="1">
    <citation type="journal article" date="2020" name="MBio">
        <title>Horizontal gene transfer to a defensive symbiont with a reduced genome amongst a multipartite beetle microbiome.</title>
        <authorList>
            <person name="Waterworth S.C."/>
            <person name="Florez L.V."/>
            <person name="Rees E.R."/>
            <person name="Hertweck C."/>
            <person name="Kaltenpoth M."/>
            <person name="Kwan J.C."/>
        </authorList>
    </citation>
    <scope>NUCLEOTIDE SEQUENCE [LARGE SCALE GENOMIC DNA]</scope>
</reference>